<dbReference type="EMBL" id="SHKV01000001">
    <property type="protein sequence ID" value="RZU31140.1"/>
    <property type="molecule type" value="Genomic_DNA"/>
</dbReference>
<dbReference type="Pfam" id="PF04173">
    <property type="entry name" value="DoxD"/>
    <property type="match status" value="1"/>
</dbReference>
<feature type="transmembrane region" description="Helical" evidence="1">
    <location>
        <begin position="135"/>
        <end position="153"/>
    </location>
</feature>
<gene>
    <name evidence="3" type="ORF">BKA19_0788</name>
</gene>
<feature type="domain" description="TQO small subunit DoxD" evidence="2">
    <location>
        <begin position="75"/>
        <end position="165"/>
    </location>
</feature>
<name>A0A4Q7Y2U6_9ACTN</name>
<dbReference type="OrthoDB" id="4715794at2"/>
<keyword evidence="1" id="KW-1133">Transmembrane helix</keyword>
<evidence type="ECO:0000259" key="2">
    <source>
        <dbReference type="Pfam" id="PF04173"/>
    </source>
</evidence>
<keyword evidence="4" id="KW-1185">Reference proteome</keyword>
<dbReference type="AlphaFoldDB" id="A0A4Q7Y2U6"/>
<dbReference type="Proteomes" id="UP000292507">
    <property type="component" value="Unassembled WGS sequence"/>
</dbReference>
<comment type="caution">
    <text evidence="3">The sequence shown here is derived from an EMBL/GenBank/DDBJ whole genome shotgun (WGS) entry which is preliminary data.</text>
</comment>
<dbReference type="InterPro" id="IPR007301">
    <property type="entry name" value="DoxD"/>
</dbReference>
<proteinExistence type="predicted"/>
<dbReference type="RefSeq" id="WP_104527894.1">
    <property type="nucleotide sequence ID" value="NZ_POQT01000008.1"/>
</dbReference>
<feature type="transmembrane region" description="Helical" evidence="1">
    <location>
        <begin position="84"/>
        <end position="103"/>
    </location>
</feature>
<organism evidence="3 4">
    <name type="scientific">Blastococcus saxobsidens</name>
    <dbReference type="NCBI Taxonomy" id="138336"/>
    <lineage>
        <taxon>Bacteria</taxon>
        <taxon>Bacillati</taxon>
        <taxon>Actinomycetota</taxon>
        <taxon>Actinomycetes</taxon>
        <taxon>Geodermatophilales</taxon>
        <taxon>Geodermatophilaceae</taxon>
        <taxon>Blastococcus</taxon>
    </lineage>
</organism>
<keyword evidence="1" id="KW-0472">Membrane</keyword>
<sequence>MHETVSDRGSPVEPLDTGRGSRGAVAAVRVVVGMLWVANSGWKTPPDFGQDTGTGLFRFTRYAVEHPVFPPYTWLVDNVVLPNFVLFGYAVLLLEAALGAFLLVGLATRLWAVLGMVQTTAITLSVLNAPDEFPWTYYLMFAAHVVLFATAAGRTAGLDGLLRPLWHRSDGRVARILMRVS</sequence>
<accession>A0A4Q7Y2U6</accession>
<reference evidence="3 4" key="1">
    <citation type="submission" date="2019-02" db="EMBL/GenBank/DDBJ databases">
        <title>Sequencing the genomes of 1000 actinobacteria strains.</title>
        <authorList>
            <person name="Klenk H.-P."/>
        </authorList>
    </citation>
    <scope>NUCLEOTIDE SEQUENCE [LARGE SCALE GENOMIC DNA]</scope>
    <source>
        <strain evidence="3 4">DSM 44509</strain>
    </source>
</reference>
<protein>
    <submittedName>
        <fullName evidence="3">Thiosulfate dehydrogenase [quinone] large subunit</fullName>
    </submittedName>
</protein>
<evidence type="ECO:0000313" key="3">
    <source>
        <dbReference type="EMBL" id="RZU31140.1"/>
    </source>
</evidence>
<evidence type="ECO:0000256" key="1">
    <source>
        <dbReference type="SAM" id="Phobius"/>
    </source>
</evidence>
<keyword evidence="1" id="KW-0812">Transmembrane</keyword>
<evidence type="ECO:0000313" key="4">
    <source>
        <dbReference type="Proteomes" id="UP000292507"/>
    </source>
</evidence>